<accession>A0A6J6I1H1</accession>
<dbReference type="AlphaFoldDB" id="A0A6J6I1H1"/>
<organism evidence="6">
    <name type="scientific">freshwater metagenome</name>
    <dbReference type="NCBI Taxonomy" id="449393"/>
    <lineage>
        <taxon>unclassified sequences</taxon>
        <taxon>metagenomes</taxon>
        <taxon>ecological metagenomes</taxon>
    </lineage>
</organism>
<dbReference type="PROSITE" id="PS50280">
    <property type="entry name" value="SET"/>
    <property type="match status" value="1"/>
</dbReference>
<keyword evidence="1" id="KW-0808">Transferase</keyword>
<proteinExistence type="predicted"/>
<dbReference type="EMBL" id="CAEZSO010000079">
    <property type="protein sequence ID" value="CAB4542654.1"/>
    <property type="molecule type" value="Genomic_DNA"/>
</dbReference>
<dbReference type="InterPro" id="IPR003616">
    <property type="entry name" value="Post-SET_dom"/>
</dbReference>
<evidence type="ECO:0000259" key="3">
    <source>
        <dbReference type="PROSITE" id="PS50280"/>
    </source>
</evidence>
<dbReference type="Pfam" id="PF00856">
    <property type="entry name" value="SET"/>
    <property type="match status" value="1"/>
</dbReference>
<dbReference type="SMART" id="SM00317">
    <property type="entry name" value="SET"/>
    <property type="match status" value="1"/>
</dbReference>
<dbReference type="EMBL" id="CAEZVF010000045">
    <property type="protein sequence ID" value="CAB4619176.1"/>
    <property type="molecule type" value="Genomic_DNA"/>
</dbReference>
<evidence type="ECO:0000256" key="1">
    <source>
        <dbReference type="ARBA" id="ARBA00022679"/>
    </source>
</evidence>
<evidence type="ECO:0000256" key="2">
    <source>
        <dbReference type="ARBA" id="ARBA00022691"/>
    </source>
</evidence>
<dbReference type="PANTHER" id="PTHR12350:SF19">
    <property type="entry name" value="SET DOMAIN-CONTAINING PROTEIN"/>
    <property type="match status" value="1"/>
</dbReference>
<keyword evidence="2" id="KW-0949">S-adenosyl-L-methionine</keyword>
<feature type="domain" description="Post-SET" evidence="4">
    <location>
        <begin position="120"/>
        <end position="136"/>
    </location>
</feature>
<name>A0A6J6I1H1_9ZZZZ</name>
<evidence type="ECO:0000313" key="6">
    <source>
        <dbReference type="EMBL" id="CAB4619176.1"/>
    </source>
</evidence>
<gene>
    <name evidence="5" type="ORF">UFOPK1446_00490</name>
    <name evidence="6" type="ORF">UFOPK1939_00437</name>
</gene>
<evidence type="ECO:0000259" key="4">
    <source>
        <dbReference type="PROSITE" id="PS50868"/>
    </source>
</evidence>
<sequence>MDMSWLSPLAEANPAGEKGWGSFATVDIPAGTTVAAFGGFVTSGEVLATFDDVRQSRSIQIDDDLFLVSSESPEPGDMLNHSCEPTCGLMGSAMLVTMRDVAAGEELTFDYATCDTADYDEFRCMCGTSSCRGTITGRDWKRPDLQAKYDGWFSPYIVRRIAAATLSDAASTQDHA</sequence>
<dbReference type="Gene3D" id="2.170.270.10">
    <property type="entry name" value="SET domain"/>
    <property type="match status" value="1"/>
</dbReference>
<dbReference type="GO" id="GO:0016740">
    <property type="term" value="F:transferase activity"/>
    <property type="evidence" value="ECO:0007669"/>
    <property type="project" value="UniProtKB-KW"/>
</dbReference>
<evidence type="ECO:0000313" key="5">
    <source>
        <dbReference type="EMBL" id="CAB4542654.1"/>
    </source>
</evidence>
<feature type="domain" description="SET" evidence="3">
    <location>
        <begin position="4"/>
        <end position="112"/>
    </location>
</feature>
<dbReference type="SUPFAM" id="SSF82199">
    <property type="entry name" value="SET domain"/>
    <property type="match status" value="1"/>
</dbReference>
<protein>
    <submittedName>
        <fullName evidence="6">Unannotated protein</fullName>
    </submittedName>
</protein>
<dbReference type="PROSITE" id="PS50868">
    <property type="entry name" value="POST_SET"/>
    <property type="match status" value="1"/>
</dbReference>
<dbReference type="InterPro" id="IPR053201">
    <property type="entry name" value="Flavunoidine_N-MTase"/>
</dbReference>
<dbReference type="PANTHER" id="PTHR12350">
    <property type="entry name" value="HISTONE-LYSINE N-METHYLTRANSFERASE-RELATED"/>
    <property type="match status" value="1"/>
</dbReference>
<dbReference type="InterPro" id="IPR046341">
    <property type="entry name" value="SET_dom_sf"/>
</dbReference>
<reference evidence="6" key="1">
    <citation type="submission" date="2020-05" db="EMBL/GenBank/DDBJ databases">
        <authorList>
            <person name="Chiriac C."/>
            <person name="Salcher M."/>
            <person name="Ghai R."/>
            <person name="Kavagutti S V."/>
        </authorList>
    </citation>
    <scope>NUCLEOTIDE SEQUENCE</scope>
</reference>
<dbReference type="InterPro" id="IPR001214">
    <property type="entry name" value="SET_dom"/>
</dbReference>